<dbReference type="Gene3D" id="2.40.160.120">
    <property type="match status" value="1"/>
</dbReference>
<reference evidence="2" key="1">
    <citation type="submission" date="2023-07" db="EMBL/GenBank/DDBJ databases">
        <authorList>
            <consortium name="AG Swart"/>
            <person name="Singh M."/>
            <person name="Singh A."/>
            <person name="Seah K."/>
            <person name="Emmerich C."/>
        </authorList>
    </citation>
    <scope>NUCLEOTIDE SEQUENCE</scope>
    <source>
        <strain evidence="2">DP1</strain>
    </source>
</reference>
<proteinExistence type="predicted"/>
<evidence type="ECO:0000256" key="1">
    <source>
        <dbReference type="SAM" id="MobiDB-lite"/>
    </source>
</evidence>
<evidence type="ECO:0008006" key="4">
    <source>
        <dbReference type="Google" id="ProtNLM"/>
    </source>
</evidence>
<dbReference type="GO" id="GO:0005829">
    <property type="term" value="C:cytosol"/>
    <property type="evidence" value="ECO:0007669"/>
    <property type="project" value="TreeGrafter"/>
</dbReference>
<keyword evidence="3" id="KW-1185">Reference proteome</keyword>
<dbReference type="Pfam" id="PF01237">
    <property type="entry name" value="Oxysterol_BP"/>
    <property type="match status" value="1"/>
</dbReference>
<dbReference type="AlphaFoldDB" id="A0AAD2CVX5"/>
<evidence type="ECO:0000313" key="3">
    <source>
        <dbReference type="Proteomes" id="UP001295684"/>
    </source>
</evidence>
<accession>A0AAD2CVX5</accession>
<feature type="region of interest" description="Disordered" evidence="1">
    <location>
        <begin position="337"/>
        <end position="363"/>
    </location>
</feature>
<gene>
    <name evidence="2" type="ORF">ECRASSUSDP1_LOCUS14346</name>
</gene>
<dbReference type="SUPFAM" id="SSF144000">
    <property type="entry name" value="Oxysterol-binding protein-like"/>
    <property type="match status" value="1"/>
</dbReference>
<dbReference type="InterPro" id="IPR000648">
    <property type="entry name" value="Oxysterol-bd"/>
</dbReference>
<comment type="caution">
    <text evidence="2">The sequence shown here is derived from an EMBL/GenBank/DDBJ whole genome shotgun (WGS) entry which is preliminary data.</text>
</comment>
<dbReference type="EMBL" id="CAMPGE010014333">
    <property type="protein sequence ID" value="CAI2373009.1"/>
    <property type="molecule type" value="Genomic_DNA"/>
</dbReference>
<dbReference type="PANTHER" id="PTHR10972">
    <property type="entry name" value="OXYSTEROL-BINDING PROTEIN-RELATED"/>
    <property type="match status" value="1"/>
</dbReference>
<protein>
    <recommendedName>
        <fullName evidence="4">Oxysterol-binding protein</fullName>
    </recommendedName>
</protein>
<evidence type="ECO:0000313" key="2">
    <source>
        <dbReference type="EMBL" id="CAI2373009.1"/>
    </source>
</evidence>
<dbReference type="Proteomes" id="UP001295684">
    <property type="component" value="Unassembled WGS sequence"/>
</dbReference>
<dbReference type="GO" id="GO:0016020">
    <property type="term" value="C:membrane"/>
    <property type="evidence" value="ECO:0007669"/>
    <property type="project" value="TreeGrafter"/>
</dbReference>
<dbReference type="InterPro" id="IPR037239">
    <property type="entry name" value="OSBP_sf"/>
</dbReference>
<dbReference type="GO" id="GO:0032934">
    <property type="term" value="F:sterol binding"/>
    <property type="evidence" value="ECO:0007669"/>
    <property type="project" value="TreeGrafter"/>
</dbReference>
<dbReference type="PANTHER" id="PTHR10972:SF148">
    <property type="entry name" value="OXYSTEROL-BINDING PROTEIN 9"/>
    <property type="match status" value="1"/>
</dbReference>
<organism evidence="2 3">
    <name type="scientific">Euplotes crassus</name>
    <dbReference type="NCBI Taxonomy" id="5936"/>
    <lineage>
        <taxon>Eukaryota</taxon>
        <taxon>Sar</taxon>
        <taxon>Alveolata</taxon>
        <taxon>Ciliophora</taxon>
        <taxon>Intramacronucleata</taxon>
        <taxon>Spirotrichea</taxon>
        <taxon>Hypotrichia</taxon>
        <taxon>Euplotida</taxon>
        <taxon>Euplotidae</taxon>
        <taxon>Moneuplotes</taxon>
    </lineage>
</organism>
<sequence>MEGIVKGERHPLAHEKGGFRLQDPDNLIPEASKEMMKKIGGKLLKLKVFDLMKISAPAKIAAPITYLECFLNDYTYFPRYMAEVVKVQDPIERIKYVTTSILAGLHVGACVLQAMSPLNPVLGETCQRYAPDGTKYFAEQITHHPPVSAGVMEGPEGKWRFEVIQEFKANLNGHNSVKAHKEGAIVITLFDGTQYIVEEGWIQIDGIVYGEMVINVCDKITVQDLTNNIEAEVVFDPDNKEGAMSKLGSKLKFWGSKKTKRPADHFDIIISEDGGDKKSKVCTGKGSYLEHVEFEGEKYWEIGDEWGEWIKPDEKHLLKSDSSLRADLNFIKEKDYENAQKAKEDSENSQRADKDLRDQGRKT</sequence>
<name>A0AAD2CVX5_EUPCR</name>